<proteinExistence type="inferred from homology"/>
<dbReference type="GO" id="GO:0008881">
    <property type="term" value="F:glutamate racemase activity"/>
    <property type="evidence" value="ECO:0007669"/>
    <property type="project" value="UniProtKB-UniRule"/>
</dbReference>
<feature type="active site" description="Proton donor/acceptor" evidence="7">
    <location>
        <position position="89"/>
    </location>
</feature>
<reference evidence="8 9" key="1">
    <citation type="journal article" date="2019" name="Nat. Med.">
        <title>A library of human gut bacterial isolates paired with longitudinal multiomics data enables mechanistic microbiome research.</title>
        <authorList>
            <person name="Poyet M."/>
            <person name="Groussin M."/>
            <person name="Gibbons S.M."/>
            <person name="Avila-Pacheco J."/>
            <person name="Jiang X."/>
            <person name="Kearney S.M."/>
            <person name="Perrotta A.R."/>
            <person name="Berdy B."/>
            <person name="Zhao S."/>
            <person name="Lieberman T.D."/>
            <person name="Swanson P.K."/>
            <person name="Smith M."/>
            <person name="Roesemann S."/>
            <person name="Alexander J.E."/>
            <person name="Rich S.A."/>
            <person name="Livny J."/>
            <person name="Vlamakis H."/>
            <person name="Clish C."/>
            <person name="Bullock K."/>
            <person name="Deik A."/>
            <person name="Scott J."/>
            <person name="Pierce K.A."/>
            <person name="Xavier R.J."/>
            <person name="Alm E.J."/>
        </authorList>
    </citation>
    <scope>NUCLEOTIDE SEQUENCE [LARGE SCALE GENOMIC DNA]</scope>
    <source>
        <strain evidence="8 9">BIOML-A1</strain>
    </source>
</reference>
<dbReference type="AlphaFoldDB" id="A0A844KKS5"/>
<keyword evidence="5 7" id="KW-0413">Isomerase</keyword>
<comment type="function">
    <text evidence="7">Provides the (R)-glutamate required for cell wall biosynthesis.</text>
</comment>
<dbReference type="NCBIfam" id="TIGR00067">
    <property type="entry name" value="glut_race"/>
    <property type="match status" value="1"/>
</dbReference>
<feature type="binding site" evidence="7">
    <location>
        <begin position="90"/>
        <end position="91"/>
    </location>
    <ligand>
        <name>substrate</name>
    </ligand>
</feature>
<organism evidence="8 9">
    <name type="scientific">Roseburia faecis</name>
    <dbReference type="NCBI Taxonomy" id="301302"/>
    <lineage>
        <taxon>Bacteria</taxon>
        <taxon>Bacillati</taxon>
        <taxon>Bacillota</taxon>
        <taxon>Clostridia</taxon>
        <taxon>Lachnospirales</taxon>
        <taxon>Lachnospiraceae</taxon>
        <taxon>Roseburia</taxon>
    </lineage>
</organism>
<feature type="binding site" evidence="7">
    <location>
        <begin position="201"/>
        <end position="202"/>
    </location>
    <ligand>
        <name>substrate</name>
    </ligand>
</feature>
<comment type="pathway">
    <text evidence="7">Cell wall biogenesis; peptidoglycan biosynthesis.</text>
</comment>
<dbReference type="Gene3D" id="3.40.50.1860">
    <property type="match status" value="2"/>
</dbReference>
<feature type="binding site" evidence="7">
    <location>
        <begin position="58"/>
        <end position="59"/>
    </location>
    <ligand>
        <name>substrate</name>
    </ligand>
</feature>
<evidence type="ECO:0000256" key="2">
    <source>
        <dbReference type="ARBA" id="ARBA00013090"/>
    </source>
</evidence>
<dbReference type="EMBL" id="WNAL01000002">
    <property type="protein sequence ID" value="MTR80483.1"/>
    <property type="molecule type" value="Genomic_DNA"/>
</dbReference>
<keyword evidence="3 7" id="KW-0133">Cell shape</keyword>
<sequence length="271" mass="30931">MFFQLRKDNRSVEYQLQRENPIAVFDSGVGGISVLRELIRIMPEEDFIYFGDSKNAPYGTKEKEKVRELTIGCARKLFDQGAKGLVVACNTATSAAVRKLREMYPYIPIVGIEPALKPAALCMEHPKVLVMATPMTIHEEKFHVLMERYKEKAQILPLPCPGLMDFIERGDLDGEDLHKYLEDLLYSYRENQVDAAVLGCTHYPFARKQIQQVLGENVKIFDGGEGTAREMKRRLQEKDLLCGRQKRGQVVFENSLTDDSKIELCKKLLNI</sequence>
<dbReference type="EC" id="5.1.1.3" evidence="2 7"/>
<evidence type="ECO:0000256" key="6">
    <source>
        <dbReference type="ARBA" id="ARBA00023316"/>
    </source>
</evidence>
<comment type="caution">
    <text evidence="8">The sequence shown here is derived from an EMBL/GenBank/DDBJ whole genome shotgun (WGS) entry which is preliminary data.</text>
</comment>
<dbReference type="FunFam" id="3.40.50.1860:FF:000001">
    <property type="entry name" value="Glutamate racemase"/>
    <property type="match status" value="1"/>
</dbReference>
<evidence type="ECO:0000313" key="9">
    <source>
        <dbReference type="Proteomes" id="UP000446657"/>
    </source>
</evidence>
<dbReference type="SUPFAM" id="SSF53681">
    <property type="entry name" value="Aspartate/glutamate racemase"/>
    <property type="match status" value="2"/>
</dbReference>
<evidence type="ECO:0000256" key="4">
    <source>
        <dbReference type="ARBA" id="ARBA00022984"/>
    </source>
</evidence>
<comment type="catalytic activity">
    <reaction evidence="1 7">
        <text>L-glutamate = D-glutamate</text>
        <dbReference type="Rhea" id="RHEA:12813"/>
        <dbReference type="ChEBI" id="CHEBI:29985"/>
        <dbReference type="ChEBI" id="CHEBI:29986"/>
        <dbReference type="EC" id="5.1.1.3"/>
    </reaction>
</comment>
<dbReference type="GO" id="GO:0071555">
    <property type="term" value="P:cell wall organization"/>
    <property type="evidence" value="ECO:0007669"/>
    <property type="project" value="UniProtKB-KW"/>
</dbReference>
<dbReference type="Proteomes" id="UP000446657">
    <property type="component" value="Unassembled WGS sequence"/>
</dbReference>
<evidence type="ECO:0000313" key="8">
    <source>
        <dbReference type="EMBL" id="MTR80483.1"/>
    </source>
</evidence>
<dbReference type="UniPathway" id="UPA00219"/>
<dbReference type="InterPro" id="IPR015942">
    <property type="entry name" value="Asp/Glu/hydantoin_racemase"/>
</dbReference>
<dbReference type="PROSITE" id="PS00923">
    <property type="entry name" value="ASP_GLU_RACEMASE_1"/>
    <property type="match status" value="1"/>
</dbReference>
<feature type="active site" description="Proton donor/acceptor" evidence="7">
    <location>
        <position position="200"/>
    </location>
</feature>
<dbReference type="GO" id="GO:0008360">
    <property type="term" value="P:regulation of cell shape"/>
    <property type="evidence" value="ECO:0007669"/>
    <property type="project" value="UniProtKB-KW"/>
</dbReference>
<comment type="similarity">
    <text evidence="7">Belongs to the aspartate/glutamate racemases family.</text>
</comment>
<evidence type="ECO:0000256" key="5">
    <source>
        <dbReference type="ARBA" id="ARBA00023235"/>
    </source>
</evidence>
<accession>A0A844KKS5</accession>
<dbReference type="InterPro" id="IPR004391">
    <property type="entry name" value="Glu_race"/>
</dbReference>
<dbReference type="InterPro" id="IPR018187">
    <property type="entry name" value="Asp/Glu_racemase_AS_1"/>
</dbReference>
<dbReference type="PANTHER" id="PTHR21198:SF3">
    <property type="entry name" value="GLUTAMATE RACEMASE"/>
    <property type="match status" value="1"/>
</dbReference>
<dbReference type="GO" id="GO:0009252">
    <property type="term" value="P:peptidoglycan biosynthetic process"/>
    <property type="evidence" value="ECO:0007669"/>
    <property type="project" value="UniProtKB-UniRule"/>
</dbReference>
<dbReference type="PANTHER" id="PTHR21198">
    <property type="entry name" value="GLUTAMATE RACEMASE"/>
    <property type="match status" value="1"/>
</dbReference>
<keyword evidence="6 7" id="KW-0961">Cell wall biogenesis/degradation</keyword>
<keyword evidence="4 7" id="KW-0573">Peptidoglycan synthesis</keyword>
<evidence type="ECO:0000256" key="7">
    <source>
        <dbReference type="HAMAP-Rule" id="MF_00258"/>
    </source>
</evidence>
<gene>
    <name evidence="7" type="primary">murI</name>
    <name evidence="8" type="ORF">GMD30_01915</name>
</gene>
<evidence type="ECO:0000256" key="1">
    <source>
        <dbReference type="ARBA" id="ARBA00001602"/>
    </source>
</evidence>
<evidence type="ECO:0000256" key="3">
    <source>
        <dbReference type="ARBA" id="ARBA00022960"/>
    </source>
</evidence>
<name>A0A844KKS5_9FIRM</name>
<protein>
    <recommendedName>
        <fullName evidence="2 7">Glutamate racemase</fullName>
        <ecNumber evidence="2 7">5.1.1.3</ecNumber>
    </recommendedName>
</protein>
<dbReference type="HAMAP" id="MF_00258">
    <property type="entry name" value="Glu_racemase"/>
    <property type="match status" value="1"/>
</dbReference>
<feature type="binding site" evidence="7">
    <location>
        <begin position="26"/>
        <end position="27"/>
    </location>
    <ligand>
        <name>substrate</name>
    </ligand>
</feature>
<dbReference type="InterPro" id="IPR001920">
    <property type="entry name" value="Asp/Glu_race"/>
</dbReference>
<dbReference type="Pfam" id="PF01177">
    <property type="entry name" value="Asp_Glu_race"/>
    <property type="match status" value="1"/>
</dbReference>